<reference evidence="1" key="1">
    <citation type="submission" date="2022-10" db="EMBL/GenBank/DDBJ databases">
        <title>Genome Sequence of Xylaria curta.</title>
        <authorList>
            <person name="Buettner E."/>
        </authorList>
    </citation>
    <scope>NUCLEOTIDE SEQUENCE</scope>
    <source>
        <strain evidence="1">Babe10</strain>
    </source>
</reference>
<accession>A0ACC1MSM9</accession>
<dbReference type="Proteomes" id="UP001143856">
    <property type="component" value="Unassembled WGS sequence"/>
</dbReference>
<keyword evidence="2" id="KW-1185">Reference proteome</keyword>
<proteinExistence type="predicted"/>
<evidence type="ECO:0000313" key="1">
    <source>
        <dbReference type="EMBL" id="KAJ2970002.1"/>
    </source>
</evidence>
<name>A0ACC1MSM9_9PEZI</name>
<evidence type="ECO:0000313" key="2">
    <source>
        <dbReference type="Proteomes" id="UP001143856"/>
    </source>
</evidence>
<protein>
    <submittedName>
        <fullName evidence="1">Uncharacterized protein</fullName>
    </submittedName>
</protein>
<dbReference type="EMBL" id="JAPDGR010003823">
    <property type="protein sequence ID" value="KAJ2970002.1"/>
    <property type="molecule type" value="Genomic_DNA"/>
</dbReference>
<organism evidence="1 2">
    <name type="scientific">Xylaria curta</name>
    <dbReference type="NCBI Taxonomy" id="42375"/>
    <lineage>
        <taxon>Eukaryota</taxon>
        <taxon>Fungi</taxon>
        <taxon>Dikarya</taxon>
        <taxon>Ascomycota</taxon>
        <taxon>Pezizomycotina</taxon>
        <taxon>Sordariomycetes</taxon>
        <taxon>Xylariomycetidae</taxon>
        <taxon>Xylariales</taxon>
        <taxon>Xylariaceae</taxon>
        <taxon>Xylaria</taxon>
    </lineage>
</organism>
<comment type="caution">
    <text evidence="1">The sequence shown here is derived from an EMBL/GenBank/DDBJ whole genome shotgun (WGS) entry which is preliminary data.</text>
</comment>
<sequence>MAGLVAYESSDEEEEVKPQPAPELLRKTEAVTADANSHLSTTTQEGPKSPRPEQKVDEGPAVYGPQIGPSSGPSFPPLEEDPASTELPLPPGSPYTATRALLRDLTLPTVPDMDIPPSPPGSPSAAVSKKFENFLELKKKGVHFNARLADTASMKNPALADKLMAFAELDHRDQYRTTLAADLWTRTRSRATRTRSSCARARAILRRPGRGLPVTLSSSCQRRLRQRRKITGRLKRLVRENGRRDLIREMERGCGATPWSITVVYDEYLRDFTVDDVSSGLKEEWADLYPMLT</sequence>
<gene>
    <name evidence="1" type="ORF">NUW58_g9831</name>
</gene>